<protein>
    <submittedName>
        <fullName evidence="2">Uncharacterized protein</fullName>
    </submittedName>
</protein>
<evidence type="ECO:0000256" key="1">
    <source>
        <dbReference type="SAM" id="MobiDB-lite"/>
    </source>
</evidence>
<reference evidence="2 3" key="1">
    <citation type="submission" date="2018-06" db="EMBL/GenBank/DDBJ databases">
        <title>Genome analysis of cellulolytic fungus Trichoderma lentiforme CFAM-422.</title>
        <authorList>
            <person name="Steindorff A.S."/>
            <person name="Formighieri E.F."/>
            <person name="Midorikawa G.E.O."/>
            <person name="Tamietti M.S."/>
            <person name="Ramos E.Z."/>
            <person name="Silva A.S."/>
            <person name="Bon E.P.S."/>
            <person name="Mendes T.D."/>
            <person name="Damaso M.C.T."/>
            <person name="Favaro L.C.L."/>
        </authorList>
    </citation>
    <scope>NUCLEOTIDE SEQUENCE [LARGE SCALE GENOMIC DNA]</scope>
    <source>
        <strain evidence="2 3">CFAM-422</strain>
    </source>
</reference>
<evidence type="ECO:0000313" key="3">
    <source>
        <dbReference type="Proteomes" id="UP000801864"/>
    </source>
</evidence>
<dbReference type="AlphaFoldDB" id="A0A9P4XNT5"/>
<organism evidence="2 3">
    <name type="scientific">Trichoderma lentiforme</name>
    <dbReference type="NCBI Taxonomy" id="1567552"/>
    <lineage>
        <taxon>Eukaryota</taxon>
        <taxon>Fungi</taxon>
        <taxon>Dikarya</taxon>
        <taxon>Ascomycota</taxon>
        <taxon>Pezizomycotina</taxon>
        <taxon>Sordariomycetes</taxon>
        <taxon>Hypocreomycetidae</taxon>
        <taxon>Hypocreales</taxon>
        <taxon>Hypocreaceae</taxon>
        <taxon>Trichoderma</taxon>
    </lineage>
</organism>
<name>A0A9P4XNT5_9HYPO</name>
<dbReference type="Proteomes" id="UP000801864">
    <property type="component" value="Unassembled WGS sequence"/>
</dbReference>
<comment type="caution">
    <text evidence="2">The sequence shown here is derived from an EMBL/GenBank/DDBJ whole genome shotgun (WGS) entry which is preliminary data.</text>
</comment>
<feature type="region of interest" description="Disordered" evidence="1">
    <location>
        <begin position="120"/>
        <end position="143"/>
    </location>
</feature>
<evidence type="ECO:0000313" key="2">
    <source>
        <dbReference type="EMBL" id="KAF3075744.1"/>
    </source>
</evidence>
<accession>A0A9P4XNT5</accession>
<gene>
    <name evidence="2" type="ORF">CFAM422_002391</name>
</gene>
<feature type="compositionally biased region" description="Low complexity" evidence="1">
    <location>
        <begin position="133"/>
        <end position="143"/>
    </location>
</feature>
<keyword evidence="3" id="KW-1185">Reference proteome</keyword>
<dbReference type="EMBL" id="QLNT01000003">
    <property type="protein sequence ID" value="KAF3075744.1"/>
    <property type="molecule type" value="Genomic_DNA"/>
</dbReference>
<sequence length="143" mass="15311">MPRAKRVACLSERLYLDHRGTTCSKYISLESIEVARGGSLYATGSGQNKPSACNIGTVAKVSAACVVALDRGSTTEQPMEQSAAKELKLAVVVLVAGYGQLPGNHNQCFEKMQVRTQAAARSSPCLRRRPAARPEANRVAEYG</sequence>
<proteinExistence type="predicted"/>